<sequence length="417" mass="47829">MEARQDSDKLAWDWIDALWEEAVKHVQLSSICRKIESFVKRTFGQTATLLLPMVIGGFNVLYPIKIEGRSGNVLVRMPCLNQAVFPVEKTLAEAATVAYVDQRTHLRAPRVFHHGVDSDIGPFMIIEDLGSRRGMGQALEAPRENLNNPAVLQPDISKAKLNSLYVEMARCVLQSAQPRFPRIGDLAEVTPGSYSISGRPMTLNMNNMVQLQTFRNRYFRSKERPRFSSSSITTWCHLKTIAETNTSLDMVSSEDDCRNKYVARQLFRRLAKQGRLSSFGFAEDSCHQTAQALFASDPWISAMQEAEQEVSPESFLFSTYMRESWTTGRFWLNYAARKSWAFDTIYWKYLDENFFGEREDGTPGEKMWKTKVHLLSGKERAAMERLVQAKMAESRTRVLIEWEAESAKKHLSRFLFD</sequence>
<name>A0A4E9DUF5_GIBZA</name>
<accession>A0A4E9DUF5</accession>
<evidence type="ECO:0000313" key="1">
    <source>
        <dbReference type="EMBL" id="VIO56617.1"/>
    </source>
</evidence>
<organism evidence="1">
    <name type="scientific">Gibberella zeae</name>
    <name type="common">Wheat head blight fungus</name>
    <name type="synonym">Fusarium graminearum</name>
    <dbReference type="NCBI Taxonomy" id="5518"/>
    <lineage>
        <taxon>Eukaryota</taxon>
        <taxon>Fungi</taxon>
        <taxon>Dikarya</taxon>
        <taxon>Ascomycota</taxon>
        <taxon>Pezizomycotina</taxon>
        <taxon>Sordariomycetes</taxon>
        <taxon>Hypocreomycetidae</taxon>
        <taxon>Hypocreales</taxon>
        <taxon>Nectriaceae</taxon>
        <taxon>Fusarium</taxon>
    </lineage>
</organism>
<gene>
    <name evidence="1" type="ORF">FUG_LOCUS220855</name>
</gene>
<proteinExistence type="predicted"/>
<evidence type="ECO:0008006" key="2">
    <source>
        <dbReference type="Google" id="ProtNLM"/>
    </source>
</evidence>
<protein>
    <recommendedName>
        <fullName evidence="2">Phosphotransferase</fullName>
    </recommendedName>
</protein>
<reference evidence="1" key="1">
    <citation type="submission" date="2019-04" db="EMBL/GenBank/DDBJ databases">
        <authorList>
            <person name="Melise S."/>
            <person name="Noan J."/>
            <person name="Okalmin O."/>
        </authorList>
    </citation>
    <scope>NUCLEOTIDE SEQUENCE</scope>
    <source>
        <strain evidence="1">FN9</strain>
    </source>
</reference>
<dbReference type="EMBL" id="CAAKMV010000125">
    <property type="protein sequence ID" value="VIO56617.1"/>
    <property type="molecule type" value="Genomic_DNA"/>
</dbReference>
<dbReference type="AlphaFoldDB" id="A0A4E9DUF5"/>